<evidence type="ECO:0000313" key="3">
    <source>
        <dbReference type="Proteomes" id="UP000777265"/>
    </source>
</evidence>
<evidence type="ECO:0000313" key="2">
    <source>
        <dbReference type="EMBL" id="NLW35766.1"/>
    </source>
</evidence>
<dbReference type="InterPro" id="IPR036754">
    <property type="entry name" value="YbaK/aa-tRNA-synt-asso_dom_sf"/>
</dbReference>
<comment type="caution">
    <text evidence="2">The sequence shown here is derived from an EMBL/GenBank/DDBJ whole genome shotgun (WGS) entry which is preliminary data.</text>
</comment>
<organism evidence="2 3">
    <name type="scientific">Syntrophorhabdus aromaticivorans</name>
    <dbReference type="NCBI Taxonomy" id="328301"/>
    <lineage>
        <taxon>Bacteria</taxon>
        <taxon>Pseudomonadati</taxon>
        <taxon>Thermodesulfobacteriota</taxon>
        <taxon>Syntrophorhabdia</taxon>
        <taxon>Syntrophorhabdales</taxon>
        <taxon>Syntrophorhabdaceae</taxon>
        <taxon>Syntrophorhabdus</taxon>
    </lineage>
</organism>
<dbReference type="SUPFAM" id="SSF55826">
    <property type="entry name" value="YbaK/ProRS associated domain"/>
    <property type="match status" value="1"/>
</dbReference>
<accession>A0A351U1F3</accession>
<sequence length="157" mass="17373">MPVRRLKEFLDSNNIKYIAIGHSQAFTAQEIAASAHISGKKLAKTVMVRIDGTMAMAVLPASHKVDFSLLKGVANAQKVELVSEDAFRDRFPECEIGAMPPFGNLYGMNVFVSEVLAQDEEIAFNAGSHTELIRLKYKDFEKLVKPKIGRFSAVETL</sequence>
<proteinExistence type="predicted"/>
<reference evidence="2" key="1">
    <citation type="journal article" date="2020" name="Biotechnol. Biofuels">
        <title>New insights from the biogas microbiome by comprehensive genome-resolved metagenomics of nearly 1600 species originating from multiple anaerobic digesters.</title>
        <authorList>
            <person name="Campanaro S."/>
            <person name="Treu L."/>
            <person name="Rodriguez-R L.M."/>
            <person name="Kovalovszki A."/>
            <person name="Ziels R.M."/>
            <person name="Maus I."/>
            <person name="Zhu X."/>
            <person name="Kougias P.G."/>
            <person name="Basile A."/>
            <person name="Luo G."/>
            <person name="Schluter A."/>
            <person name="Konstantinidis K.T."/>
            <person name="Angelidaki I."/>
        </authorList>
    </citation>
    <scope>NUCLEOTIDE SEQUENCE</scope>
    <source>
        <strain evidence="2">AS06rmzACSIP_7</strain>
    </source>
</reference>
<feature type="domain" description="YbaK/aminoacyl-tRNA synthetase-associated" evidence="1">
    <location>
        <begin position="22"/>
        <end position="143"/>
    </location>
</feature>
<dbReference type="AlphaFoldDB" id="A0A351U1F3"/>
<gene>
    <name evidence="2" type="ORF">GXY80_09840</name>
</gene>
<dbReference type="Proteomes" id="UP000777265">
    <property type="component" value="Unassembled WGS sequence"/>
</dbReference>
<dbReference type="GO" id="GO:0002161">
    <property type="term" value="F:aminoacyl-tRNA deacylase activity"/>
    <property type="evidence" value="ECO:0007669"/>
    <property type="project" value="InterPro"/>
</dbReference>
<dbReference type="EMBL" id="JAAYEE010000167">
    <property type="protein sequence ID" value="NLW35766.1"/>
    <property type="molecule type" value="Genomic_DNA"/>
</dbReference>
<reference evidence="2" key="2">
    <citation type="submission" date="2020-01" db="EMBL/GenBank/DDBJ databases">
        <authorList>
            <person name="Campanaro S."/>
        </authorList>
    </citation>
    <scope>NUCLEOTIDE SEQUENCE</scope>
    <source>
        <strain evidence="2">AS06rmzACSIP_7</strain>
    </source>
</reference>
<dbReference type="STRING" id="909663.GCA_000512235_00044"/>
<dbReference type="InterPro" id="IPR007214">
    <property type="entry name" value="YbaK/aa-tRNA-synth-assoc-dom"/>
</dbReference>
<dbReference type="Pfam" id="PF04073">
    <property type="entry name" value="tRNA_edit"/>
    <property type="match status" value="1"/>
</dbReference>
<dbReference type="Gene3D" id="3.90.960.10">
    <property type="entry name" value="YbaK/aminoacyl-tRNA synthetase-associated domain"/>
    <property type="match status" value="1"/>
</dbReference>
<protein>
    <submittedName>
        <fullName evidence="2">YbaK/EbsC family protein</fullName>
    </submittedName>
</protein>
<evidence type="ECO:0000259" key="1">
    <source>
        <dbReference type="Pfam" id="PF04073"/>
    </source>
</evidence>
<name>A0A351U1F3_9BACT</name>